<comment type="caution">
    <text evidence="6">The sequence shown here is derived from an EMBL/GenBank/DDBJ whole genome shotgun (WGS) entry which is preliminary data.</text>
</comment>
<dbReference type="SUPFAM" id="SSF48264">
    <property type="entry name" value="Cytochrome P450"/>
    <property type="match status" value="1"/>
</dbReference>
<sequence length="203" mass="22863">MRKQRQREIKLSGRCGPVFTVWLGQCPVVVLCRYAALRDALVLQADAFSGRGAMAVFKRFTRGNSIAFSKGPRWPTLRNFALGALKEFGLGTQTIEERVLEEAACLLGDFQATGGAPFDPQRLLDNAVSNVICSVVLGNHYGYEDMEFLRFLDLFNDNFRIMSSRCTFSPPSWTGSQAYTTEYSETSLRVFISQQIQLHQQTR</sequence>
<dbReference type="GO" id="GO:0005506">
    <property type="term" value="F:iron ion binding"/>
    <property type="evidence" value="ECO:0007669"/>
    <property type="project" value="InterPro"/>
</dbReference>
<protein>
    <submittedName>
        <fullName evidence="6">Uncharacterized protein</fullName>
    </submittedName>
</protein>
<dbReference type="InterPro" id="IPR050182">
    <property type="entry name" value="Cytochrome_P450_fam2"/>
</dbReference>
<reference evidence="6" key="1">
    <citation type="submission" date="2019-10" db="EMBL/GenBank/DDBJ databases">
        <title>The sequence and de novo assembly of the wild yak genome.</title>
        <authorList>
            <person name="Liu Y."/>
        </authorList>
    </citation>
    <scope>NUCLEOTIDE SEQUENCE [LARGE SCALE GENOMIC DNA]</scope>
    <source>
        <strain evidence="6">WY2019</strain>
    </source>
</reference>
<dbReference type="AlphaFoldDB" id="A0A6B0S879"/>
<dbReference type="PRINTS" id="PR00463">
    <property type="entry name" value="EP450I"/>
</dbReference>
<comment type="similarity">
    <text evidence="2">Belongs to the cytochrome P450 family.</text>
</comment>
<evidence type="ECO:0000313" key="7">
    <source>
        <dbReference type="Proteomes" id="UP000322234"/>
    </source>
</evidence>
<evidence type="ECO:0000256" key="5">
    <source>
        <dbReference type="ARBA" id="ARBA00023004"/>
    </source>
</evidence>
<dbReference type="GO" id="GO:0006805">
    <property type="term" value="P:xenobiotic metabolic process"/>
    <property type="evidence" value="ECO:0007669"/>
    <property type="project" value="TreeGrafter"/>
</dbReference>
<dbReference type="InterPro" id="IPR002401">
    <property type="entry name" value="Cyt_P450_E_grp-I"/>
</dbReference>
<keyword evidence="5" id="KW-0408">Iron</keyword>
<organism evidence="6 7">
    <name type="scientific">Bos mutus</name>
    <name type="common">wild yak</name>
    <dbReference type="NCBI Taxonomy" id="72004"/>
    <lineage>
        <taxon>Eukaryota</taxon>
        <taxon>Metazoa</taxon>
        <taxon>Chordata</taxon>
        <taxon>Craniata</taxon>
        <taxon>Vertebrata</taxon>
        <taxon>Euteleostomi</taxon>
        <taxon>Mammalia</taxon>
        <taxon>Eutheria</taxon>
        <taxon>Laurasiatheria</taxon>
        <taxon>Artiodactyla</taxon>
        <taxon>Ruminantia</taxon>
        <taxon>Pecora</taxon>
        <taxon>Bovidae</taxon>
        <taxon>Bovinae</taxon>
        <taxon>Bos</taxon>
    </lineage>
</organism>
<name>A0A6B0S879_9CETA</name>
<gene>
    <name evidence="6" type="ORF">E5288_WYG020159</name>
</gene>
<evidence type="ECO:0000256" key="1">
    <source>
        <dbReference type="ARBA" id="ARBA00001971"/>
    </source>
</evidence>
<evidence type="ECO:0000256" key="4">
    <source>
        <dbReference type="ARBA" id="ARBA00022723"/>
    </source>
</evidence>
<evidence type="ECO:0000313" key="6">
    <source>
        <dbReference type="EMBL" id="MXQ96206.1"/>
    </source>
</evidence>
<dbReference type="GO" id="GO:0019373">
    <property type="term" value="P:epoxygenase P450 pathway"/>
    <property type="evidence" value="ECO:0007669"/>
    <property type="project" value="TreeGrafter"/>
</dbReference>
<dbReference type="GO" id="GO:0005737">
    <property type="term" value="C:cytoplasm"/>
    <property type="evidence" value="ECO:0007669"/>
    <property type="project" value="TreeGrafter"/>
</dbReference>
<dbReference type="EMBL" id="VBQZ03000154">
    <property type="protein sequence ID" value="MXQ96206.1"/>
    <property type="molecule type" value="Genomic_DNA"/>
</dbReference>
<keyword evidence="7" id="KW-1185">Reference proteome</keyword>
<dbReference type="GO" id="GO:0008392">
    <property type="term" value="F:arachidonate epoxygenase activity"/>
    <property type="evidence" value="ECO:0007669"/>
    <property type="project" value="TreeGrafter"/>
</dbReference>
<comment type="cofactor">
    <cofactor evidence="1">
        <name>heme</name>
        <dbReference type="ChEBI" id="CHEBI:30413"/>
    </cofactor>
</comment>
<keyword evidence="4" id="KW-0479">Metal-binding</keyword>
<keyword evidence="3" id="KW-0349">Heme</keyword>
<dbReference type="Gene3D" id="1.10.630.10">
    <property type="entry name" value="Cytochrome P450"/>
    <property type="match status" value="1"/>
</dbReference>
<dbReference type="Pfam" id="PF00067">
    <property type="entry name" value="p450"/>
    <property type="match status" value="1"/>
</dbReference>
<dbReference type="PANTHER" id="PTHR24300">
    <property type="entry name" value="CYTOCHROME P450 508A4-RELATED"/>
    <property type="match status" value="1"/>
</dbReference>
<dbReference type="Proteomes" id="UP000322234">
    <property type="component" value="Unassembled WGS sequence"/>
</dbReference>
<dbReference type="InterPro" id="IPR036396">
    <property type="entry name" value="Cyt_P450_sf"/>
</dbReference>
<dbReference type="GO" id="GO:0020037">
    <property type="term" value="F:heme binding"/>
    <property type="evidence" value="ECO:0007669"/>
    <property type="project" value="InterPro"/>
</dbReference>
<dbReference type="GO" id="GO:0016712">
    <property type="term" value="F:oxidoreductase activity, acting on paired donors, with incorporation or reduction of molecular oxygen, reduced flavin or flavoprotein as one donor, and incorporation of one atom of oxygen"/>
    <property type="evidence" value="ECO:0007669"/>
    <property type="project" value="TreeGrafter"/>
</dbReference>
<evidence type="ECO:0000256" key="2">
    <source>
        <dbReference type="ARBA" id="ARBA00010617"/>
    </source>
</evidence>
<accession>A0A6B0S879</accession>
<dbReference type="InterPro" id="IPR001128">
    <property type="entry name" value="Cyt_P450"/>
</dbReference>
<dbReference type="PANTHER" id="PTHR24300:SF84">
    <property type="entry name" value="CYTOCHROME P450, FAMILY 2, SUBFAMILY T, POLYPEPTIDE 4"/>
    <property type="match status" value="1"/>
</dbReference>
<evidence type="ECO:0000256" key="3">
    <source>
        <dbReference type="ARBA" id="ARBA00022617"/>
    </source>
</evidence>
<proteinExistence type="inferred from homology"/>